<evidence type="ECO:0000313" key="2">
    <source>
        <dbReference type="EMBL" id="QDT35959.1"/>
    </source>
</evidence>
<dbReference type="SUPFAM" id="SSF52206">
    <property type="entry name" value="Hypothetical protein MTH538"/>
    <property type="match status" value="1"/>
</dbReference>
<accession>A0A517QWB7</accession>
<dbReference type="InterPro" id="IPR036490">
    <property type="entry name" value="ThsB_TIR-like_sf"/>
</dbReference>
<dbReference type="OrthoDB" id="9811746at2"/>
<proteinExistence type="predicted"/>
<name>A0A517QWB7_9PLAN</name>
<evidence type="ECO:0000259" key="1">
    <source>
        <dbReference type="Pfam" id="PF08937"/>
    </source>
</evidence>
<evidence type="ECO:0000313" key="3">
    <source>
        <dbReference type="Proteomes" id="UP000317318"/>
    </source>
</evidence>
<keyword evidence="3" id="KW-1185">Reference proteome</keyword>
<organism evidence="2 3">
    <name type="scientific">Stratiformator vulcanicus</name>
    <dbReference type="NCBI Taxonomy" id="2527980"/>
    <lineage>
        <taxon>Bacteria</taxon>
        <taxon>Pseudomonadati</taxon>
        <taxon>Planctomycetota</taxon>
        <taxon>Planctomycetia</taxon>
        <taxon>Planctomycetales</taxon>
        <taxon>Planctomycetaceae</taxon>
        <taxon>Stratiformator</taxon>
    </lineage>
</organism>
<dbReference type="EMBL" id="CP036268">
    <property type="protein sequence ID" value="QDT35959.1"/>
    <property type="molecule type" value="Genomic_DNA"/>
</dbReference>
<dbReference type="Gene3D" id="3.40.50.9200">
    <property type="entry name" value="Hypothetical protein MTH538"/>
    <property type="match status" value="1"/>
</dbReference>
<reference evidence="2 3" key="1">
    <citation type="submission" date="2019-02" db="EMBL/GenBank/DDBJ databases">
        <title>Deep-cultivation of Planctomycetes and their phenomic and genomic characterization uncovers novel biology.</title>
        <authorList>
            <person name="Wiegand S."/>
            <person name="Jogler M."/>
            <person name="Boedeker C."/>
            <person name="Pinto D."/>
            <person name="Vollmers J."/>
            <person name="Rivas-Marin E."/>
            <person name="Kohn T."/>
            <person name="Peeters S.H."/>
            <person name="Heuer A."/>
            <person name="Rast P."/>
            <person name="Oberbeckmann S."/>
            <person name="Bunk B."/>
            <person name="Jeske O."/>
            <person name="Meyerdierks A."/>
            <person name="Storesund J.E."/>
            <person name="Kallscheuer N."/>
            <person name="Luecker S."/>
            <person name="Lage O.M."/>
            <person name="Pohl T."/>
            <person name="Merkel B.J."/>
            <person name="Hornburger P."/>
            <person name="Mueller R.-W."/>
            <person name="Bruemmer F."/>
            <person name="Labrenz M."/>
            <person name="Spormann A.M."/>
            <person name="Op den Camp H."/>
            <person name="Overmann J."/>
            <person name="Amann R."/>
            <person name="Jetten M.S.M."/>
            <person name="Mascher T."/>
            <person name="Medema M.H."/>
            <person name="Devos D.P."/>
            <person name="Kaster A.-K."/>
            <person name="Ovreas L."/>
            <person name="Rohde M."/>
            <person name="Galperin M.Y."/>
            <person name="Jogler C."/>
        </authorList>
    </citation>
    <scope>NUCLEOTIDE SEQUENCE [LARGE SCALE GENOMIC DNA]</scope>
    <source>
        <strain evidence="2 3">Pan189</strain>
    </source>
</reference>
<dbReference type="Proteomes" id="UP000317318">
    <property type="component" value="Chromosome"/>
</dbReference>
<dbReference type="AlphaFoldDB" id="A0A517QWB7"/>
<dbReference type="KEGG" id="svp:Pan189_03140"/>
<gene>
    <name evidence="2" type="ORF">Pan189_03140</name>
</gene>
<feature type="domain" description="Thoeris protein ThsB TIR-like" evidence="1">
    <location>
        <begin position="20"/>
        <end position="120"/>
    </location>
</feature>
<dbReference type="InterPro" id="IPR015032">
    <property type="entry name" value="ThsB__TIR-like_domain"/>
</dbReference>
<dbReference type="Pfam" id="PF08937">
    <property type="entry name" value="ThsB_TIR"/>
    <property type="match status" value="1"/>
</dbReference>
<sequence length="175" mass="20065">MNKGCNVSNAKNESKRRHIFVSHHHKDDAGVDKMTDLLKRGGCDARNSSIRALRPENQERMKKGMVKDETIRRWLRAKISWAGAVVVLVGKETHSRPWVDWEIEQAHKQGKRIIGVYEQGGTEADLPKNLHKYRDALVGWQSDRIMDAIDGKLDNSQKSDGTAWPKRDIKRIKCQ</sequence>
<protein>
    <recommendedName>
        <fullName evidence="1">Thoeris protein ThsB TIR-like domain-containing protein</fullName>
    </recommendedName>
</protein>
<dbReference type="RefSeq" id="WP_145362212.1">
    <property type="nucleotide sequence ID" value="NZ_CP036268.1"/>
</dbReference>